<evidence type="ECO:0000313" key="1">
    <source>
        <dbReference type="EMBL" id="CAB5675225.1"/>
    </source>
</evidence>
<evidence type="ECO:0000313" key="2">
    <source>
        <dbReference type="Proteomes" id="UP000834458"/>
    </source>
</evidence>
<sequence>MAKKIGFRNNTAGVLSRELAAPPDGSVLHMSAEQGGYFVPPDGRDYVVATLGDPQTPAAFEIVHLSAPEFLSGSDEYAFQVERNQEATARVAPWPAGTPIQALLTAGGLHALQEQAPQPGQSAPAFQVGDIKTTMVAPGGSDWHLADGSTHSASGMPALAAALGISDGPPSAIAAVRTAADYWVGGDKQRGALTSPCGRYQVMLAQTQLPDDSSTFFSLYKLDASGVPVRIPPSAGAFGTGDTGAFFCGAWLPDSSGFYLGRGSGEIYFYELDTATDTLTWAPYGDDGYGGGYGYTPDMATAIYGMAISEDGTLLAVNAAENNAGQKILAVNRNTYTPLTYHQGSTDAFRYRASEGYGVVYVGGNTFWFCSSDVQQAVVRAGKTDFDYFDPGYVREDWLISQVSNISVNKALSKAVLSTADGLRVVDLAVSRDLMSMAVPTLLAASPNPYGSPAAACLTKDEAYAVMVSFDAPYVKVVKLSDGSIAAASIAGVNTYVRRADCLLDGKILLNQSGVSGAWQYKVIEGAPGQVVLPNIAGTGSAKSYVKVA</sequence>
<name>A0AA35D650_9BURK</name>
<reference evidence="1" key="1">
    <citation type="submission" date="2020-05" db="EMBL/GenBank/DDBJ databases">
        <authorList>
            <person name="Delgado-Blas J."/>
        </authorList>
    </citation>
    <scope>NUCLEOTIDE SEQUENCE</scope>
    <source>
        <strain evidence="1">BB1454</strain>
    </source>
</reference>
<accession>A0AA35D650</accession>
<dbReference type="Proteomes" id="UP000834458">
    <property type="component" value="Unassembled WGS sequence"/>
</dbReference>
<gene>
    <name evidence="1" type="ORF">GHA_01086</name>
</gene>
<dbReference type="SUPFAM" id="SSF82171">
    <property type="entry name" value="DPP6 N-terminal domain-like"/>
    <property type="match status" value="1"/>
</dbReference>
<organism evidence="1 2">
    <name type="scientific">Comamonas aquatica</name>
    <dbReference type="NCBI Taxonomy" id="225991"/>
    <lineage>
        <taxon>Bacteria</taxon>
        <taxon>Pseudomonadati</taxon>
        <taxon>Pseudomonadota</taxon>
        <taxon>Betaproteobacteria</taxon>
        <taxon>Burkholderiales</taxon>
        <taxon>Comamonadaceae</taxon>
        <taxon>Comamonas</taxon>
    </lineage>
</organism>
<dbReference type="EMBL" id="CAHPSC010000011">
    <property type="protein sequence ID" value="CAB5675225.1"/>
    <property type="molecule type" value="Genomic_DNA"/>
</dbReference>
<dbReference type="RefSeq" id="WP_234686380.1">
    <property type="nucleotide sequence ID" value="NZ_LR813086.1"/>
</dbReference>
<protein>
    <submittedName>
        <fullName evidence="1">Uncharacterized protein</fullName>
    </submittedName>
</protein>
<proteinExistence type="predicted"/>
<dbReference type="AlphaFoldDB" id="A0AA35D650"/>
<comment type="caution">
    <text evidence="1">The sequence shown here is derived from an EMBL/GenBank/DDBJ whole genome shotgun (WGS) entry which is preliminary data.</text>
</comment>